<dbReference type="GO" id="GO:0000976">
    <property type="term" value="F:transcription cis-regulatory region binding"/>
    <property type="evidence" value="ECO:0007669"/>
    <property type="project" value="TreeGrafter"/>
</dbReference>
<evidence type="ECO:0000313" key="5">
    <source>
        <dbReference type="EMBL" id="GII56300.1"/>
    </source>
</evidence>
<dbReference type="EMBL" id="BOOR01000034">
    <property type="protein sequence ID" value="GII56300.1"/>
    <property type="molecule type" value="Genomic_DNA"/>
</dbReference>
<dbReference type="PRINTS" id="PR00455">
    <property type="entry name" value="HTHTETR"/>
</dbReference>
<dbReference type="InterPro" id="IPR050109">
    <property type="entry name" value="HTH-type_TetR-like_transc_reg"/>
</dbReference>
<organism evidence="5 6">
    <name type="scientific">Planotetraspora thailandica</name>
    <dbReference type="NCBI Taxonomy" id="487172"/>
    <lineage>
        <taxon>Bacteria</taxon>
        <taxon>Bacillati</taxon>
        <taxon>Actinomycetota</taxon>
        <taxon>Actinomycetes</taxon>
        <taxon>Streptosporangiales</taxon>
        <taxon>Streptosporangiaceae</taxon>
        <taxon>Planotetraspora</taxon>
    </lineage>
</organism>
<dbReference type="Pfam" id="PF00440">
    <property type="entry name" value="TetR_N"/>
    <property type="match status" value="1"/>
</dbReference>
<evidence type="ECO:0000313" key="6">
    <source>
        <dbReference type="Proteomes" id="UP000605992"/>
    </source>
</evidence>
<dbReference type="SUPFAM" id="SSF46689">
    <property type="entry name" value="Homeodomain-like"/>
    <property type="match status" value="1"/>
</dbReference>
<sequence length="211" mass="23039">MADAPRRLRRDAEANLERILAVAVTVFAEQGMDTSIEVVAQRAGVGLGTIYRRFANKQALLDELARRLLTDVVAVAERHLEDPDGTGLAGYFWGIGELLATHRGLVSHMWNMPGAAPIVARSRDLQGRLLADAQRHGLARAELTAEDVAVTAWSLQGVLDTTRGLPVDAWHRHVEILLAGLAPGAQPLRHPPLTPHEMDTVIRETPADQRP</sequence>
<dbReference type="GO" id="GO:0003700">
    <property type="term" value="F:DNA-binding transcription factor activity"/>
    <property type="evidence" value="ECO:0007669"/>
    <property type="project" value="TreeGrafter"/>
</dbReference>
<feature type="DNA-binding region" description="H-T-H motif" evidence="2">
    <location>
        <begin position="35"/>
        <end position="54"/>
    </location>
</feature>
<dbReference type="RefSeq" id="WP_203946442.1">
    <property type="nucleotide sequence ID" value="NZ_BOOR01000034.1"/>
</dbReference>
<dbReference type="InterPro" id="IPR023772">
    <property type="entry name" value="DNA-bd_HTH_TetR-type_CS"/>
</dbReference>
<accession>A0A8J3XXM7</accession>
<dbReference type="PROSITE" id="PS01081">
    <property type="entry name" value="HTH_TETR_1"/>
    <property type="match status" value="1"/>
</dbReference>
<comment type="caution">
    <text evidence="5">The sequence shown here is derived from an EMBL/GenBank/DDBJ whole genome shotgun (WGS) entry which is preliminary data.</text>
</comment>
<dbReference type="PANTHER" id="PTHR30055">
    <property type="entry name" value="HTH-TYPE TRANSCRIPTIONAL REGULATOR RUTR"/>
    <property type="match status" value="1"/>
</dbReference>
<protein>
    <submittedName>
        <fullName evidence="5">TetR family transcriptional regulator</fullName>
    </submittedName>
</protein>
<evidence type="ECO:0000256" key="3">
    <source>
        <dbReference type="SAM" id="MobiDB-lite"/>
    </source>
</evidence>
<evidence type="ECO:0000256" key="1">
    <source>
        <dbReference type="ARBA" id="ARBA00023125"/>
    </source>
</evidence>
<reference evidence="5" key="1">
    <citation type="submission" date="2021-01" db="EMBL/GenBank/DDBJ databases">
        <title>Whole genome shotgun sequence of Planotetraspora thailandica NBRC 104271.</title>
        <authorList>
            <person name="Komaki H."/>
            <person name="Tamura T."/>
        </authorList>
    </citation>
    <scope>NUCLEOTIDE SEQUENCE</scope>
    <source>
        <strain evidence="5">NBRC 104271</strain>
    </source>
</reference>
<feature type="domain" description="HTH tetR-type" evidence="4">
    <location>
        <begin position="13"/>
        <end position="72"/>
    </location>
</feature>
<dbReference type="InterPro" id="IPR001647">
    <property type="entry name" value="HTH_TetR"/>
</dbReference>
<keyword evidence="6" id="KW-1185">Reference proteome</keyword>
<dbReference type="Proteomes" id="UP000605992">
    <property type="component" value="Unassembled WGS sequence"/>
</dbReference>
<evidence type="ECO:0000259" key="4">
    <source>
        <dbReference type="PROSITE" id="PS50977"/>
    </source>
</evidence>
<feature type="compositionally biased region" description="Basic and acidic residues" evidence="3">
    <location>
        <begin position="196"/>
        <end position="211"/>
    </location>
</feature>
<feature type="region of interest" description="Disordered" evidence="3">
    <location>
        <begin position="188"/>
        <end position="211"/>
    </location>
</feature>
<dbReference type="SUPFAM" id="SSF48498">
    <property type="entry name" value="Tetracyclin repressor-like, C-terminal domain"/>
    <property type="match status" value="1"/>
</dbReference>
<keyword evidence="1 2" id="KW-0238">DNA-binding</keyword>
<dbReference type="InterPro" id="IPR009057">
    <property type="entry name" value="Homeodomain-like_sf"/>
</dbReference>
<dbReference type="PANTHER" id="PTHR30055:SF223">
    <property type="entry name" value="HTH-TYPE TRANSCRIPTIONAL REGULATOR UIDR"/>
    <property type="match status" value="1"/>
</dbReference>
<dbReference type="PROSITE" id="PS50977">
    <property type="entry name" value="HTH_TETR_2"/>
    <property type="match status" value="1"/>
</dbReference>
<gene>
    <name evidence="5" type="ORF">Pth03_46890</name>
</gene>
<proteinExistence type="predicted"/>
<dbReference type="Gene3D" id="1.10.357.10">
    <property type="entry name" value="Tetracycline Repressor, domain 2"/>
    <property type="match status" value="1"/>
</dbReference>
<name>A0A8J3XXM7_9ACTN</name>
<evidence type="ECO:0000256" key="2">
    <source>
        <dbReference type="PROSITE-ProRule" id="PRU00335"/>
    </source>
</evidence>
<dbReference type="AlphaFoldDB" id="A0A8J3XXM7"/>
<dbReference type="InterPro" id="IPR036271">
    <property type="entry name" value="Tet_transcr_reg_TetR-rel_C_sf"/>
</dbReference>